<evidence type="ECO:0000256" key="1">
    <source>
        <dbReference type="RuleBase" id="RU363044"/>
    </source>
</evidence>
<dbReference type="SUPFAM" id="SSF52540">
    <property type="entry name" value="P-loop containing nucleoside triphosphate hydrolases"/>
    <property type="match status" value="2"/>
</dbReference>
<dbReference type="InterPro" id="IPR027417">
    <property type="entry name" value="P-loop_NTPase"/>
</dbReference>
<feature type="compositionally biased region" description="Basic and acidic residues" evidence="2">
    <location>
        <begin position="133"/>
        <end position="142"/>
    </location>
</feature>
<dbReference type="InterPro" id="IPR003593">
    <property type="entry name" value="AAA+_ATPase"/>
</dbReference>
<keyword evidence="1" id="KW-0378">Hydrolase</keyword>
<dbReference type="CDD" id="cd18037">
    <property type="entry name" value="DEXSc_Pif1_like"/>
    <property type="match status" value="1"/>
</dbReference>
<dbReference type="GO" id="GO:0005524">
    <property type="term" value="F:ATP binding"/>
    <property type="evidence" value="ECO:0007669"/>
    <property type="project" value="UniProtKB-KW"/>
</dbReference>
<keyword evidence="1" id="KW-0347">Helicase</keyword>
<keyword evidence="1" id="KW-0233">DNA recombination</keyword>
<feature type="compositionally biased region" description="Basic and acidic residues" evidence="2">
    <location>
        <begin position="55"/>
        <end position="85"/>
    </location>
</feature>
<protein>
    <recommendedName>
        <fullName evidence="1">ATP-dependent DNA helicase</fullName>
        <ecNumber evidence="1">5.6.2.3</ecNumber>
    </recommendedName>
</protein>
<feature type="compositionally biased region" description="Polar residues" evidence="2">
    <location>
        <begin position="1"/>
        <end position="21"/>
    </location>
</feature>
<name>A0A061B3X8_RHOTO</name>
<sequence length="854" mass="94113">MLQPTTPTKPATNSRAPTPSWTKADFVPFSPVRTTTSTDSSPVKSFSPPGPTQRRTKEEIERKKEEAMQRLKAKAEEKKRLERQKKREQLAAQSLSKFGFKITVASAGISRYGTGKGGVKKVEPDARSPSPQKPKEWAPDERCSDEQRAVLEQVKAGGNVFFTGSAGVGKSFLLKEVTRLLDYLERPYQVTATTGIAALQISGITIHSFAGIGLGKEAINVLYDRIKRSKEKEKVWLHTRCLIIDEVSMSPADLFTKLNILGKLIRKSNLPFGGMQLIVSGDFFQLPPVPEAFSDMRCMRCDHTHLTKVDLHDACVPYEERAKGVPPADIMRCTDIVKRDGGIIAGCGFERRIRRFAFETEAWAECNFLVMELTKVFRQDHPVFIATLEKIRRGICDDECTRFLANCGAELGKGGNIDIQPTNLYPLRKAVDDENRREFEKLKEQAYTFQALDDSRGAYAESVLGERLANVPPSKTLQLKKGAQVLLLANLDVKNGLVNGSRGVIVDWVDRDAVPLDSDSDEPVWPGQTQRKKSAGGGMFGGEEWREKAAELWADKQEVEVFPLVYFATGRQLIIRPHTWCIDIDKHNTVARTQLPLQLAWALTIHKSQGQSLDAVGVRLTSTFEKGQAYVALSRCRKPEGMKIDGFRPGVVMAHPVVTIFYDCIKNKTPFFITAVPPVNPLDFVPDFDPLVDKLSRIFGRPTGPIPPGSAVLAPGQKKPAQTYVNPGAQLVAPPPPRVGWKELLAQAADAFIGAGGCASATDWKDIDVNKPGFDDASVFTAEAYRVISHATRRKRKSSNSAPPASEVDSDSTGNDTLDSIAIDGVKQERTGGAGDGGKGKKAKRKRPRKRVGH</sequence>
<dbReference type="EMBL" id="LK052941">
    <property type="protein sequence ID" value="CDR41723.1"/>
    <property type="molecule type" value="Genomic_DNA"/>
</dbReference>
<comment type="cofactor">
    <cofactor evidence="1">
        <name>Mg(2+)</name>
        <dbReference type="ChEBI" id="CHEBI:18420"/>
    </cofactor>
</comment>
<keyword evidence="1" id="KW-0234">DNA repair</keyword>
<dbReference type="PANTHER" id="PTHR47642">
    <property type="entry name" value="ATP-DEPENDENT DNA HELICASE"/>
    <property type="match status" value="1"/>
</dbReference>
<dbReference type="Gene3D" id="3.40.50.300">
    <property type="entry name" value="P-loop containing nucleotide triphosphate hydrolases"/>
    <property type="match status" value="2"/>
</dbReference>
<dbReference type="SMART" id="SM00382">
    <property type="entry name" value="AAA"/>
    <property type="match status" value="1"/>
</dbReference>
<dbReference type="EC" id="5.6.2.3" evidence="1"/>
<dbReference type="InterPro" id="IPR010285">
    <property type="entry name" value="DNA_helicase_pif1-like_DEAD"/>
</dbReference>
<dbReference type="Pfam" id="PF21530">
    <property type="entry name" value="Pif1_2B_dom"/>
    <property type="match status" value="1"/>
</dbReference>
<dbReference type="AlphaFoldDB" id="A0A061B3X8"/>
<dbReference type="GO" id="GO:0016887">
    <property type="term" value="F:ATP hydrolysis activity"/>
    <property type="evidence" value="ECO:0007669"/>
    <property type="project" value="RHEA"/>
</dbReference>
<dbReference type="PANTHER" id="PTHR47642:SF7">
    <property type="entry name" value="ATP-DEPENDENT DNA HELICASE PIF1"/>
    <property type="match status" value="1"/>
</dbReference>
<feature type="region of interest" description="Disordered" evidence="2">
    <location>
        <begin position="1"/>
        <end position="85"/>
    </location>
</feature>
<feature type="domain" description="AAA+ ATPase" evidence="3">
    <location>
        <begin position="156"/>
        <end position="310"/>
    </location>
</feature>
<comment type="similarity">
    <text evidence="1">Belongs to the helicase family.</text>
</comment>
<dbReference type="CDD" id="cd18809">
    <property type="entry name" value="SF1_C_RecD"/>
    <property type="match status" value="1"/>
</dbReference>
<reference evidence="4" key="1">
    <citation type="journal article" date="2014" name="Genome Announc.">
        <title>Draft genome sequence of Rhodosporidium toruloides CECT1137, an oleaginous yeast of biotechnological interest.</title>
        <authorList>
            <person name="Morin N."/>
            <person name="Calcas X."/>
            <person name="Devillers H."/>
            <person name="Durrens P."/>
            <person name="Sherman D.J."/>
            <person name="Nicaud J.-M."/>
            <person name="Neuveglise C."/>
        </authorList>
    </citation>
    <scope>NUCLEOTIDE SEQUENCE</scope>
    <source>
        <strain evidence="4">CECT1137</strain>
    </source>
</reference>
<dbReference type="GO" id="GO:0006281">
    <property type="term" value="P:DNA repair"/>
    <property type="evidence" value="ECO:0007669"/>
    <property type="project" value="UniProtKB-KW"/>
</dbReference>
<dbReference type="OrthoDB" id="432234at2759"/>
<evidence type="ECO:0000259" key="3">
    <source>
        <dbReference type="SMART" id="SM00382"/>
    </source>
</evidence>
<gene>
    <name evidence="4" type="ORF">RHTO0S_06e04918g</name>
</gene>
<dbReference type="Pfam" id="PF05970">
    <property type="entry name" value="PIF1"/>
    <property type="match status" value="1"/>
</dbReference>
<feature type="compositionally biased region" description="Polar residues" evidence="2">
    <location>
        <begin position="32"/>
        <end position="44"/>
    </location>
</feature>
<feature type="region of interest" description="Disordered" evidence="2">
    <location>
        <begin position="517"/>
        <end position="540"/>
    </location>
</feature>
<feature type="region of interest" description="Disordered" evidence="2">
    <location>
        <begin position="113"/>
        <end position="142"/>
    </location>
</feature>
<dbReference type="GO" id="GO:0043139">
    <property type="term" value="F:5'-3' DNA helicase activity"/>
    <property type="evidence" value="ECO:0007669"/>
    <property type="project" value="UniProtKB-EC"/>
</dbReference>
<keyword evidence="1" id="KW-0067">ATP-binding</keyword>
<organism evidence="4">
    <name type="scientific">Rhodotorula toruloides</name>
    <name type="common">Yeast</name>
    <name type="synonym">Rhodosporidium toruloides</name>
    <dbReference type="NCBI Taxonomy" id="5286"/>
    <lineage>
        <taxon>Eukaryota</taxon>
        <taxon>Fungi</taxon>
        <taxon>Dikarya</taxon>
        <taxon>Basidiomycota</taxon>
        <taxon>Pucciniomycotina</taxon>
        <taxon>Microbotryomycetes</taxon>
        <taxon>Sporidiobolales</taxon>
        <taxon>Sporidiobolaceae</taxon>
        <taxon>Rhodotorula</taxon>
    </lineage>
</organism>
<evidence type="ECO:0000313" key="4">
    <source>
        <dbReference type="EMBL" id="CDR41723.1"/>
    </source>
</evidence>
<dbReference type="InterPro" id="IPR049163">
    <property type="entry name" value="Pif1-like_2B_dom"/>
</dbReference>
<dbReference type="GO" id="GO:0000723">
    <property type="term" value="P:telomere maintenance"/>
    <property type="evidence" value="ECO:0007669"/>
    <property type="project" value="InterPro"/>
</dbReference>
<comment type="catalytic activity">
    <reaction evidence="1">
        <text>ATP + H2O = ADP + phosphate + H(+)</text>
        <dbReference type="Rhea" id="RHEA:13065"/>
        <dbReference type="ChEBI" id="CHEBI:15377"/>
        <dbReference type="ChEBI" id="CHEBI:15378"/>
        <dbReference type="ChEBI" id="CHEBI:30616"/>
        <dbReference type="ChEBI" id="CHEBI:43474"/>
        <dbReference type="ChEBI" id="CHEBI:456216"/>
        <dbReference type="EC" id="5.6.2.3"/>
    </reaction>
</comment>
<keyword evidence="1" id="KW-0227">DNA damage</keyword>
<proteinExistence type="inferred from homology"/>
<feature type="compositionally biased region" description="Basic residues" evidence="2">
    <location>
        <begin position="840"/>
        <end position="854"/>
    </location>
</feature>
<keyword evidence="1" id="KW-0547">Nucleotide-binding</keyword>
<evidence type="ECO:0000256" key="2">
    <source>
        <dbReference type="SAM" id="MobiDB-lite"/>
    </source>
</evidence>
<dbReference type="InterPro" id="IPR051055">
    <property type="entry name" value="PIF1_helicase"/>
</dbReference>
<accession>A0A061B3X8</accession>
<dbReference type="GO" id="GO:0006310">
    <property type="term" value="P:DNA recombination"/>
    <property type="evidence" value="ECO:0007669"/>
    <property type="project" value="UniProtKB-KW"/>
</dbReference>
<feature type="region of interest" description="Disordered" evidence="2">
    <location>
        <begin position="791"/>
        <end position="854"/>
    </location>
</feature>